<feature type="compositionally biased region" description="Basic residues" evidence="1">
    <location>
        <begin position="77"/>
        <end position="93"/>
    </location>
</feature>
<evidence type="ECO:0000313" key="2">
    <source>
        <dbReference type="EMBL" id="KAL3386670.1"/>
    </source>
</evidence>
<evidence type="ECO:0000256" key="1">
    <source>
        <dbReference type="SAM" id="MobiDB-lite"/>
    </source>
</evidence>
<accession>A0ABD2W1Z0</accession>
<organism evidence="2 3">
    <name type="scientific">Trichogramma kaykai</name>
    <dbReference type="NCBI Taxonomy" id="54128"/>
    <lineage>
        <taxon>Eukaryota</taxon>
        <taxon>Metazoa</taxon>
        <taxon>Ecdysozoa</taxon>
        <taxon>Arthropoda</taxon>
        <taxon>Hexapoda</taxon>
        <taxon>Insecta</taxon>
        <taxon>Pterygota</taxon>
        <taxon>Neoptera</taxon>
        <taxon>Endopterygota</taxon>
        <taxon>Hymenoptera</taxon>
        <taxon>Apocrita</taxon>
        <taxon>Proctotrupomorpha</taxon>
        <taxon>Chalcidoidea</taxon>
        <taxon>Trichogrammatidae</taxon>
        <taxon>Trichogramma</taxon>
    </lineage>
</organism>
<proteinExistence type="predicted"/>
<name>A0ABD2W1Z0_9HYME</name>
<sequence>MRHKALHFHASTRPAALTVHGALTHRRRRRRRLRLRLRLRGRRRLRRQAPLVDFSLWQRRSSGLHELEPKKVGGGKNVRKERRSKGRRRRRKSRFIVRGGGAMSHESACGGGHMQRYIIANLRTYAKVCCTIVCRFDNSIVNFERPSVPVNLTETFDKSAEPCAGPAAAAAAVVAMMAEKVILKVRIKLHKTFIEVPIFRRYFLLPKLLLIYLGRTIAYLSSLSLSFSPSLLLCFPSQD</sequence>
<gene>
    <name evidence="2" type="ORF">TKK_017866</name>
</gene>
<dbReference type="EMBL" id="JBJJXI010000145">
    <property type="protein sequence ID" value="KAL3386670.1"/>
    <property type="molecule type" value="Genomic_DNA"/>
</dbReference>
<dbReference type="AlphaFoldDB" id="A0ABD2W1Z0"/>
<feature type="region of interest" description="Disordered" evidence="1">
    <location>
        <begin position="67"/>
        <end position="93"/>
    </location>
</feature>
<keyword evidence="3" id="KW-1185">Reference proteome</keyword>
<protein>
    <submittedName>
        <fullName evidence="2">Uncharacterized protein</fullName>
    </submittedName>
</protein>
<comment type="caution">
    <text evidence="2">The sequence shown here is derived from an EMBL/GenBank/DDBJ whole genome shotgun (WGS) entry which is preliminary data.</text>
</comment>
<evidence type="ECO:0000313" key="3">
    <source>
        <dbReference type="Proteomes" id="UP001627154"/>
    </source>
</evidence>
<reference evidence="2 3" key="1">
    <citation type="journal article" date="2024" name="bioRxiv">
        <title>A reference genome for Trichogramma kaykai: A tiny desert-dwelling parasitoid wasp with competing sex-ratio distorters.</title>
        <authorList>
            <person name="Culotta J."/>
            <person name="Lindsey A.R."/>
        </authorList>
    </citation>
    <scope>NUCLEOTIDE SEQUENCE [LARGE SCALE GENOMIC DNA]</scope>
    <source>
        <strain evidence="2 3">KSX58</strain>
    </source>
</reference>
<dbReference type="Proteomes" id="UP001627154">
    <property type="component" value="Unassembled WGS sequence"/>
</dbReference>